<keyword evidence="7 10" id="KW-0675">Receptor</keyword>
<dbReference type="OrthoDB" id="5957871at2759"/>
<dbReference type="PROSITE" id="PS00237">
    <property type="entry name" value="G_PROTEIN_RECEP_F1_1"/>
    <property type="match status" value="1"/>
</dbReference>
<feature type="transmembrane region" description="Helical" evidence="11">
    <location>
        <begin position="147"/>
        <end position="167"/>
    </location>
</feature>
<dbReference type="InterPro" id="IPR000276">
    <property type="entry name" value="GPCR_Rhodpsn"/>
</dbReference>
<feature type="transmembrane region" description="Helical" evidence="11">
    <location>
        <begin position="441"/>
        <end position="461"/>
    </location>
</feature>
<feature type="domain" description="G-protein coupled receptors family 1 profile" evidence="12">
    <location>
        <begin position="48"/>
        <end position="466"/>
    </location>
</feature>
<comment type="subcellular location">
    <subcellularLocation>
        <location evidence="1">Cell membrane</location>
        <topology evidence="1">Multi-pass membrane protein</topology>
    </subcellularLocation>
</comment>
<dbReference type="GO" id="GO:0004930">
    <property type="term" value="F:G protein-coupled receptor activity"/>
    <property type="evidence" value="ECO:0007669"/>
    <property type="project" value="UniProtKB-KW"/>
</dbReference>
<evidence type="ECO:0000256" key="4">
    <source>
        <dbReference type="ARBA" id="ARBA00022989"/>
    </source>
</evidence>
<dbReference type="PRINTS" id="PR00237">
    <property type="entry name" value="GPCRRHODOPSN"/>
</dbReference>
<evidence type="ECO:0000256" key="1">
    <source>
        <dbReference type="ARBA" id="ARBA00004651"/>
    </source>
</evidence>
<dbReference type="AlphaFoldDB" id="A0A6P4ZJK7"/>
<evidence type="ECO:0000256" key="3">
    <source>
        <dbReference type="ARBA" id="ARBA00022692"/>
    </source>
</evidence>
<keyword evidence="6 11" id="KW-0472">Membrane</keyword>
<gene>
    <name evidence="14" type="primary">LOC109479439</name>
</gene>
<evidence type="ECO:0000256" key="9">
    <source>
        <dbReference type="ARBA" id="ARBA00023224"/>
    </source>
</evidence>
<evidence type="ECO:0000256" key="7">
    <source>
        <dbReference type="ARBA" id="ARBA00023170"/>
    </source>
</evidence>
<reference evidence="14" key="1">
    <citation type="submission" date="2025-08" db="UniProtKB">
        <authorList>
            <consortium name="RefSeq"/>
        </authorList>
    </citation>
    <scope>IDENTIFICATION</scope>
    <source>
        <tissue evidence="14">Gonad</tissue>
    </source>
</reference>
<feature type="transmembrane region" description="Helical" evidence="11">
    <location>
        <begin position="191"/>
        <end position="215"/>
    </location>
</feature>
<protein>
    <submittedName>
        <fullName evidence="14">Alpha-2Da adrenergic receptor-like</fullName>
    </submittedName>
</protein>
<feature type="transmembrane region" description="Helical" evidence="11">
    <location>
        <begin position="31"/>
        <end position="56"/>
    </location>
</feature>
<dbReference type="KEGG" id="bbel:109479439"/>
<evidence type="ECO:0000256" key="11">
    <source>
        <dbReference type="SAM" id="Phobius"/>
    </source>
</evidence>
<feature type="transmembrane region" description="Helical" evidence="11">
    <location>
        <begin position="68"/>
        <end position="87"/>
    </location>
</feature>
<dbReference type="GeneID" id="109479439"/>
<dbReference type="InterPro" id="IPR017452">
    <property type="entry name" value="GPCR_Rhodpsn_7TM"/>
</dbReference>
<dbReference type="PROSITE" id="PS50262">
    <property type="entry name" value="G_PROTEIN_RECEP_F1_2"/>
    <property type="match status" value="1"/>
</dbReference>
<dbReference type="PANTHER" id="PTHR24248">
    <property type="entry name" value="ADRENERGIC RECEPTOR-RELATED G-PROTEIN COUPLED RECEPTOR"/>
    <property type="match status" value="1"/>
</dbReference>
<keyword evidence="13" id="KW-1185">Reference proteome</keyword>
<dbReference type="Proteomes" id="UP000515135">
    <property type="component" value="Unplaced"/>
</dbReference>
<sequence>MGPNDSLNVSGADDVISAAEDVSAEYTTGQMITIGVIVSIVMTFIVLGSTLVIILYVLGKRIKKPRNAFIVSLAVSDVMVGTTIMPFSLSNELLGYWAFGETLCDVWLAFDVIACTASIYNLCAIALDRYWSVTDASYVQYKSRDRIKCMLAAVWVSAIVVGLPPLFGWKEEHDWAREAKPFCELRTLPEYVFFSVALSFWAPLLVMTVLYFMVLRETKKRFAARLQRRKISEEVTRRYAVKRARRSAVSRAKAADIARNRRKCNAMAPGTPRPIPKRNQRVLVKCSPVQDAFSVSELSDFNLDILYEAEEIESKPKAQSNTFKVVSHVVKGSSNANTSPSGKTNLHDCEGIRNKFCSDAPKSPGLNGNDENKVSSMTNSLEEEQNSCVKVGCMSMIGRPTAPNLKQETRLNMVIGLVMGTFAACWLPFFVVYPLSVVTESFVPAILFKFCFWLGYCNSVLNPIIYTAFNQDFREACTEVYRKFCQRNREGR</sequence>
<dbReference type="FunFam" id="1.20.1070.10:FF:001280">
    <property type="entry name" value="Uncharacterized protein"/>
    <property type="match status" value="1"/>
</dbReference>
<evidence type="ECO:0000313" key="13">
    <source>
        <dbReference type="Proteomes" id="UP000515135"/>
    </source>
</evidence>
<organism evidence="13 14">
    <name type="scientific">Branchiostoma belcheri</name>
    <name type="common">Amphioxus</name>
    <dbReference type="NCBI Taxonomy" id="7741"/>
    <lineage>
        <taxon>Eukaryota</taxon>
        <taxon>Metazoa</taxon>
        <taxon>Chordata</taxon>
        <taxon>Cephalochordata</taxon>
        <taxon>Leptocardii</taxon>
        <taxon>Amphioxiformes</taxon>
        <taxon>Branchiostomatidae</taxon>
        <taxon>Branchiostoma</taxon>
    </lineage>
</organism>
<dbReference type="Gene3D" id="1.20.1070.10">
    <property type="entry name" value="Rhodopsin 7-helix transmembrane proteins"/>
    <property type="match status" value="2"/>
</dbReference>
<dbReference type="GO" id="GO:0005886">
    <property type="term" value="C:plasma membrane"/>
    <property type="evidence" value="ECO:0007669"/>
    <property type="project" value="UniProtKB-SubCell"/>
</dbReference>
<evidence type="ECO:0000256" key="10">
    <source>
        <dbReference type="RuleBase" id="RU000688"/>
    </source>
</evidence>
<proteinExistence type="inferred from homology"/>
<keyword evidence="4 11" id="KW-1133">Transmembrane helix</keyword>
<evidence type="ECO:0000256" key="5">
    <source>
        <dbReference type="ARBA" id="ARBA00023040"/>
    </source>
</evidence>
<keyword evidence="3 10" id="KW-0812">Transmembrane</keyword>
<dbReference type="Pfam" id="PF00001">
    <property type="entry name" value="7tm_1"/>
    <property type="match status" value="1"/>
</dbReference>
<evidence type="ECO:0000256" key="6">
    <source>
        <dbReference type="ARBA" id="ARBA00023136"/>
    </source>
</evidence>
<keyword evidence="8" id="KW-0325">Glycoprotein</keyword>
<evidence type="ECO:0000259" key="12">
    <source>
        <dbReference type="PROSITE" id="PS50262"/>
    </source>
</evidence>
<comment type="similarity">
    <text evidence="10">Belongs to the G-protein coupled receptor 1 family.</text>
</comment>
<dbReference type="PANTHER" id="PTHR24248:SF174">
    <property type="entry name" value="TYRAMINE_OCTOPAMINE RECEPTOR"/>
    <property type="match status" value="1"/>
</dbReference>
<feature type="transmembrane region" description="Helical" evidence="11">
    <location>
        <begin position="414"/>
        <end position="435"/>
    </location>
</feature>
<evidence type="ECO:0000256" key="8">
    <source>
        <dbReference type="ARBA" id="ARBA00023180"/>
    </source>
</evidence>
<keyword evidence="2" id="KW-1003">Cell membrane</keyword>
<feature type="transmembrane region" description="Helical" evidence="11">
    <location>
        <begin position="107"/>
        <end position="127"/>
    </location>
</feature>
<keyword evidence="9 10" id="KW-0807">Transducer</keyword>
<accession>A0A6P4ZJK7</accession>
<dbReference type="SUPFAM" id="SSF81321">
    <property type="entry name" value="Family A G protein-coupled receptor-like"/>
    <property type="match status" value="1"/>
</dbReference>
<dbReference type="RefSeq" id="XP_019636963.1">
    <property type="nucleotide sequence ID" value="XM_019781404.1"/>
</dbReference>
<evidence type="ECO:0000256" key="2">
    <source>
        <dbReference type="ARBA" id="ARBA00022475"/>
    </source>
</evidence>
<dbReference type="CDD" id="cd15059">
    <property type="entry name" value="7tmA_alpha2_AR"/>
    <property type="match status" value="1"/>
</dbReference>
<name>A0A6P4ZJK7_BRABE</name>
<keyword evidence="5 10" id="KW-0297">G-protein coupled receptor</keyword>
<evidence type="ECO:0000313" key="14">
    <source>
        <dbReference type="RefSeq" id="XP_019636963.1"/>
    </source>
</evidence>